<protein>
    <recommendedName>
        <fullName evidence="4">BON domain-containing protein</fullName>
    </recommendedName>
</protein>
<sequence>MVALRRYYRGVVTGVLLTGALLAAGGAGAEEGASVVTLTRSVQQEVVSGPGIPARARAKGLAGMLAANSDGDVSMVLRGGVTVDVSYNDYLPQEVPKEQLRRITRQIDPLVNGVAVKVAIPF</sequence>
<dbReference type="RefSeq" id="WP_039743650.1">
    <property type="nucleotide sequence ID" value="NZ_CP009788.1"/>
</dbReference>
<evidence type="ECO:0008006" key="4">
    <source>
        <dbReference type="Google" id="ProtNLM"/>
    </source>
</evidence>
<gene>
    <name evidence="2" type="ORF">GPICK_12350</name>
</gene>
<keyword evidence="3" id="KW-1185">Reference proteome</keyword>
<keyword evidence="1" id="KW-0732">Signal</keyword>
<dbReference type="AlphaFoldDB" id="A0A0B5BB87"/>
<name>A0A0B5BB87_9BACT</name>
<evidence type="ECO:0000313" key="2">
    <source>
        <dbReference type="EMBL" id="AJE04043.1"/>
    </source>
</evidence>
<feature type="signal peptide" evidence="1">
    <location>
        <begin position="1"/>
        <end position="29"/>
    </location>
</feature>
<dbReference type="EMBL" id="CP009788">
    <property type="protein sequence ID" value="AJE04043.1"/>
    <property type="molecule type" value="Genomic_DNA"/>
</dbReference>
<dbReference type="KEGG" id="gpi:GPICK_12350"/>
<evidence type="ECO:0000256" key="1">
    <source>
        <dbReference type="SAM" id="SignalP"/>
    </source>
</evidence>
<accession>A0A0B5BB87</accession>
<proteinExistence type="predicted"/>
<organism evidence="2 3">
    <name type="scientific">Geobacter pickeringii</name>
    <dbReference type="NCBI Taxonomy" id="345632"/>
    <lineage>
        <taxon>Bacteria</taxon>
        <taxon>Pseudomonadati</taxon>
        <taxon>Thermodesulfobacteriota</taxon>
        <taxon>Desulfuromonadia</taxon>
        <taxon>Geobacterales</taxon>
        <taxon>Geobacteraceae</taxon>
        <taxon>Geobacter</taxon>
    </lineage>
</organism>
<dbReference type="Proteomes" id="UP000057609">
    <property type="component" value="Chromosome"/>
</dbReference>
<feature type="chain" id="PRO_5002098221" description="BON domain-containing protein" evidence="1">
    <location>
        <begin position="30"/>
        <end position="122"/>
    </location>
</feature>
<dbReference type="HOGENOM" id="CLU_2023409_0_0_7"/>
<reference evidence="2 3" key="1">
    <citation type="journal article" date="2015" name="Genome Announc.">
        <title>Complete Genome of Geobacter pickeringii G13T, a Metal-Reducing Isolate from Sedimentary Kaolin Deposits.</title>
        <authorList>
            <person name="Badalamenti J.P."/>
            <person name="Bond D.R."/>
        </authorList>
    </citation>
    <scope>NUCLEOTIDE SEQUENCE [LARGE SCALE GENOMIC DNA]</scope>
    <source>
        <strain evidence="2 3">G13</strain>
    </source>
</reference>
<evidence type="ECO:0000313" key="3">
    <source>
        <dbReference type="Proteomes" id="UP000057609"/>
    </source>
</evidence>
<dbReference type="OrthoDB" id="10009551at2"/>